<dbReference type="AlphaFoldDB" id="A0A1J4K530"/>
<dbReference type="Proteomes" id="UP000179807">
    <property type="component" value="Unassembled WGS sequence"/>
</dbReference>
<proteinExistence type="predicted"/>
<comment type="caution">
    <text evidence="1">The sequence shown here is derived from an EMBL/GenBank/DDBJ whole genome shotgun (WGS) entry which is preliminary data.</text>
</comment>
<reference evidence="1" key="1">
    <citation type="submission" date="2016-10" db="EMBL/GenBank/DDBJ databases">
        <authorList>
            <person name="Benchimol M."/>
            <person name="Almeida L.G."/>
            <person name="Vasconcelos A.T."/>
            <person name="Perreira-Neves A."/>
            <person name="Rosa I.A."/>
            <person name="Tasca T."/>
            <person name="Bogo M.R."/>
            <person name="de Souza W."/>
        </authorList>
    </citation>
    <scope>NUCLEOTIDE SEQUENCE [LARGE SCALE GENOMIC DNA]</scope>
    <source>
        <strain evidence="1">K</strain>
    </source>
</reference>
<dbReference type="EMBL" id="MLAK01000782">
    <property type="protein sequence ID" value="OHT04782.1"/>
    <property type="molecule type" value="Genomic_DNA"/>
</dbReference>
<gene>
    <name evidence="1" type="ORF">TRFO_06234</name>
</gene>
<dbReference type="GeneID" id="94827675"/>
<dbReference type="VEuPathDB" id="TrichDB:TRFO_06234"/>
<dbReference type="RefSeq" id="XP_068357918.1">
    <property type="nucleotide sequence ID" value="XM_068492971.1"/>
</dbReference>
<protein>
    <submittedName>
        <fullName evidence="1">Uncharacterized protein</fullName>
    </submittedName>
</protein>
<organism evidence="1 2">
    <name type="scientific">Tritrichomonas foetus</name>
    <dbReference type="NCBI Taxonomy" id="1144522"/>
    <lineage>
        <taxon>Eukaryota</taxon>
        <taxon>Metamonada</taxon>
        <taxon>Parabasalia</taxon>
        <taxon>Tritrichomonadida</taxon>
        <taxon>Tritrichomonadidae</taxon>
        <taxon>Tritrichomonas</taxon>
    </lineage>
</organism>
<accession>A0A1J4K530</accession>
<sequence length="203" mass="23658">MSLLGNDGEAPISILSTVMNQKAQRWDSANIAVKSEGKWLVFYDKNQRELNCPHLAKERVGRPASYKFRGYLPPEPEPKCNPLIQPPVDNYTEFRARRRIYGMGARPQSQRVPQPSIDYAHDESKRYFHGDNPKRNPFRISTKILNEQRIAEAKLSRPQVRPPVSARSVRSNYMDLYEKSLKPRRRSVWPPDDYFDEILNTDQ</sequence>
<evidence type="ECO:0000313" key="1">
    <source>
        <dbReference type="EMBL" id="OHT04782.1"/>
    </source>
</evidence>
<name>A0A1J4K530_9EUKA</name>
<dbReference type="OrthoDB" id="10607011at2759"/>
<evidence type="ECO:0000313" key="2">
    <source>
        <dbReference type="Proteomes" id="UP000179807"/>
    </source>
</evidence>
<keyword evidence="2" id="KW-1185">Reference proteome</keyword>